<dbReference type="InterPro" id="IPR005346">
    <property type="entry name" value="RnfH"/>
</dbReference>
<evidence type="ECO:0000313" key="2">
    <source>
        <dbReference type="EMBL" id="MBL6818017.1"/>
    </source>
</evidence>
<dbReference type="Gene3D" id="3.10.20.280">
    <property type="entry name" value="RnfH-like"/>
    <property type="match status" value="1"/>
</dbReference>
<dbReference type="InterPro" id="IPR037021">
    <property type="entry name" value="RnfH_sf"/>
</dbReference>
<comment type="caution">
    <text evidence="2">The sequence shown here is derived from an EMBL/GenBank/DDBJ whole genome shotgun (WGS) entry which is preliminary data.</text>
</comment>
<name>A0A937LGU3_9GAMM</name>
<dbReference type="InterPro" id="IPR016155">
    <property type="entry name" value="Mopterin_synth/thiamin_S_b"/>
</dbReference>
<organism evidence="2 3">
    <name type="scientific">SAR86 cluster bacterium</name>
    <dbReference type="NCBI Taxonomy" id="2030880"/>
    <lineage>
        <taxon>Bacteria</taxon>
        <taxon>Pseudomonadati</taxon>
        <taxon>Pseudomonadota</taxon>
        <taxon>Gammaproteobacteria</taxon>
        <taxon>SAR86 cluster</taxon>
    </lineage>
</organism>
<dbReference type="Pfam" id="PF03658">
    <property type="entry name" value="Ub-RnfH"/>
    <property type="match status" value="1"/>
</dbReference>
<dbReference type="SUPFAM" id="SSF54285">
    <property type="entry name" value="MoaD/ThiS"/>
    <property type="match status" value="1"/>
</dbReference>
<reference evidence="2" key="1">
    <citation type="submission" date="2020-10" db="EMBL/GenBank/DDBJ databases">
        <title>Microbiome of the Black Sea water column analyzed by genome centric metagenomics.</title>
        <authorList>
            <person name="Cabello-Yeves P.J."/>
            <person name="Callieri C."/>
            <person name="Picazo A."/>
            <person name="Mehrshad M."/>
            <person name="Haro-Moreno J.M."/>
            <person name="Roda-Garcia J."/>
            <person name="Dzembekova N."/>
            <person name="Slabakova V."/>
            <person name="Slabakova N."/>
            <person name="Moncheva S."/>
            <person name="Rodriguez-Valera F."/>
        </authorList>
    </citation>
    <scope>NUCLEOTIDE SEQUENCE</scope>
    <source>
        <strain evidence="2">BS307-5m-G50</strain>
    </source>
</reference>
<evidence type="ECO:0000313" key="3">
    <source>
        <dbReference type="Proteomes" id="UP000711391"/>
    </source>
</evidence>
<accession>A0A937LGU3</accession>
<sequence length="92" mass="10917">MKVFFTYQGIEKKYFYEYEVSSSITVSELIKFEEIKEIISNLDHDLVIGVNGEILDGNFKPLPHKYRLKDGERVELLRPLNQDPKERRLKNI</sequence>
<dbReference type="EMBL" id="JADHQD010000005">
    <property type="protein sequence ID" value="MBL6818017.1"/>
    <property type="molecule type" value="Genomic_DNA"/>
</dbReference>
<comment type="similarity">
    <text evidence="1">Belongs to the UPF0125 (RnfH) family.</text>
</comment>
<gene>
    <name evidence="2" type="ORF">ISQ64_01275</name>
</gene>
<evidence type="ECO:0000256" key="1">
    <source>
        <dbReference type="ARBA" id="ARBA00010645"/>
    </source>
</evidence>
<dbReference type="Proteomes" id="UP000711391">
    <property type="component" value="Unassembled WGS sequence"/>
</dbReference>
<proteinExistence type="inferred from homology"/>
<dbReference type="AlphaFoldDB" id="A0A937LGU3"/>
<protein>
    <submittedName>
        <fullName evidence="2">RnfH family protein</fullName>
    </submittedName>
</protein>